<dbReference type="OrthoDB" id="2506814at2759"/>
<gene>
    <name evidence="2" type="ORF">PGT21_013091</name>
</gene>
<name>A0A5B0R0V8_PUCGR</name>
<dbReference type="AlphaFoldDB" id="A0A5B0R0V8"/>
<dbReference type="PANTHER" id="PTHR33096">
    <property type="entry name" value="CXC2 DOMAIN-CONTAINING PROTEIN"/>
    <property type="match status" value="1"/>
</dbReference>
<keyword evidence="3" id="KW-1185">Reference proteome</keyword>
<evidence type="ECO:0000313" key="3">
    <source>
        <dbReference type="Proteomes" id="UP000324748"/>
    </source>
</evidence>
<dbReference type="InterPro" id="IPR041320">
    <property type="entry name" value="CxC1"/>
</dbReference>
<accession>A0A5B0R0V8</accession>
<evidence type="ECO:0000313" key="2">
    <source>
        <dbReference type="EMBL" id="KAA1119029.1"/>
    </source>
</evidence>
<dbReference type="EMBL" id="VSWC01000001">
    <property type="protein sequence ID" value="KAA1119029.1"/>
    <property type="molecule type" value="Genomic_DNA"/>
</dbReference>
<evidence type="ECO:0000259" key="1">
    <source>
        <dbReference type="Pfam" id="PF18802"/>
    </source>
</evidence>
<reference evidence="2 3" key="1">
    <citation type="submission" date="2019-05" db="EMBL/GenBank/DDBJ databases">
        <title>Emergence of the Ug99 lineage of the wheat stem rust pathogen through somatic hybridization.</title>
        <authorList>
            <person name="Li F."/>
            <person name="Upadhyaya N.M."/>
            <person name="Sperschneider J."/>
            <person name="Matny O."/>
            <person name="Nguyen-Phuc H."/>
            <person name="Mago R."/>
            <person name="Raley C."/>
            <person name="Miller M.E."/>
            <person name="Silverstein K.A.T."/>
            <person name="Henningsen E."/>
            <person name="Hirsch C.D."/>
            <person name="Visser B."/>
            <person name="Pretorius Z.A."/>
            <person name="Steffenson B.J."/>
            <person name="Schwessinger B."/>
            <person name="Dodds P.N."/>
            <person name="Figueroa M."/>
        </authorList>
    </citation>
    <scope>NUCLEOTIDE SEQUENCE [LARGE SCALE GENOMIC DNA]</scope>
    <source>
        <strain evidence="2">21-0</strain>
    </source>
</reference>
<sequence length="157" mass="18141">MIQKLKTDNWACENAYESFVKCSCVNQSNHKVDLIEIYGQKQSDVAFCPCTPDVIRLLQQGYVAGSPVRPQTAFSLPLLIFHNHLWNNCHVGTLPFTLALTEWLEPQSQRLFAKNKNHAWDVQKPFSACIYSYENEESNPSLYILSSLFWTRARKLR</sequence>
<protein>
    <recommendedName>
        <fullName evidence="1">CxC1-like cysteine cluster associated with KDZ transposases domain-containing protein</fullName>
    </recommendedName>
</protein>
<proteinExistence type="predicted"/>
<organism evidence="2 3">
    <name type="scientific">Puccinia graminis f. sp. tritici</name>
    <dbReference type="NCBI Taxonomy" id="56615"/>
    <lineage>
        <taxon>Eukaryota</taxon>
        <taxon>Fungi</taxon>
        <taxon>Dikarya</taxon>
        <taxon>Basidiomycota</taxon>
        <taxon>Pucciniomycotina</taxon>
        <taxon>Pucciniomycetes</taxon>
        <taxon>Pucciniales</taxon>
        <taxon>Pucciniaceae</taxon>
        <taxon>Puccinia</taxon>
    </lineage>
</organism>
<dbReference type="PANTHER" id="PTHR33096:SF1">
    <property type="entry name" value="CXC1-LIKE CYSTEINE CLUSTER ASSOCIATED WITH KDZ TRANSPOSASES DOMAIN-CONTAINING PROTEIN"/>
    <property type="match status" value="1"/>
</dbReference>
<dbReference type="Pfam" id="PF18802">
    <property type="entry name" value="CxC1"/>
    <property type="match status" value="1"/>
</dbReference>
<comment type="caution">
    <text evidence="2">The sequence shown here is derived from an EMBL/GenBank/DDBJ whole genome shotgun (WGS) entry which is preliminary data.</text>
</comment>
<feature type="domain" description="CxC1-like cysteine cluster associated with KDZ transposases" evidence="1">
    <location>
        <begin position="9"/>
        <end position="109"/>
    </location>
</feature>
<dbReference type="Proteomes" id="UP000324748">
    <property type="component" value="Unassembled WGS sequence"/>
</dbReference>